<sequence length="185" mass="21035">MKAGRPGKQAVVDFYRNLRKERQQAKLDKRKPKPTPPSPPPPPPLPPPLPLHTVLGGGRIAIKFGVSFVQITFDHDTDNEDEDEDDRWDYDVHGSRDLDWSKLSKADIACLEKAAISLIEWQFDRLNPVFRDYTGSEVTLECDEIGADDIAERAEALEYLSFDKGQELDLPDFRDSVDVRAWVMV</sequence>
<dbReference type="KEGG" id="vg:80540569"/>
<evidence type="ECO:0000313" key="3">
    <source>
        <dbReference type="Proteomes" id="UP001161669"/>
    </source>
</evidence>
<feature type="region of interest" description="Disordered" evidence="1">
    <location>
        <begin position="22"/>
        <end position="50"/>
    </location>
</feature>
<reference evidence="3" key="1">
    <citation type="journal article" date="2019" name="J. Virol.">
        <title>Medusavirus, a novel large DNA virus discovered from hot spring water.</title>
        <authorList>
            <person name="Yoshikawa G."/>
            <person name="Blanc-Mathieu R."/>
            <person name="Song C."/>
            <person name="Kayama Y."/>
            <person name="Mochizuki T."/>
            <person name="Murata K."/>
            <person name="Ogata H."/>
            <person name="Takemura M."/>
        </authorList>
    </citation>
    <scope>NUCLEOTIDE SEQUENCE [LARGE SCALE GENOMIC DNA]</scope>
</reference>
<name>A0A3T1CWK5_9VIRU</name>
<organism evidence="2 3">
    <name type="scientific">Acanthamoeba castellanii medusavirus J1</name>
    <dbReference type="NCBI Taxonomy" id="3114988"/>
    <lineage>
        <taxon>Viruses</taxon>
        <taxon>Varidnaviria</taxon>
        <taxon>Bamfordvirae</taxon>
        <taxon>Nucleocytoviricota</taxon>
        <taxon>Megaviricetes</taxon>
        <taxon>Mamonoviridae</taxon>
        <taxon>Medusavirus</taxon>
        <taxon>Medusavirus medusae</taxon>
    </lineage>
</organism>
<dbReference type="EMBL" id="AP018495">
    <property type="protein sequence ID" value="BBI30217.1"/>
    <property type="molecule type" value="Genomic_DNA"/>
</dbReference>
<feature type="compositionally biased region" description="Pro residues" evidence="1">
    <location>
        <begin position="34"/>
        <end position="50"/>
    </location>
</feature>
<evidence type="ECO:0000313" key="2">
    <source>
        <dbReference type="EMBL" id="BBI30217.1"/>
    </source>
</evidence>
<proteinExistence type="predicted"/>
<dbReference type="Proteomes" id="UP001161669">
    <property type="component" value="Segment"/>
</dbReference>
<accession>A0A3T1CWK5</accession>
<evidence type="ECO:0000256" key="1">
    <source>
        <dbReference type="SAM" id="MobiDB-lite"/>
    </source>
</evidence>
<protein>
    <submittedName>
        <fullName evidence="2">Uncharacterized protein</fullName>
    </submittedName>
</protein>
<keyword evidence="3" id="KW-1185">Reference proteome</keyword>